<accession>A0A916S4Z2</accession>
<comment type="caution">
    <text evidence="1">The sequence shown here is derived from an EMBL/GenBank/DDBJ whole genome shotgun (WGS) entry which is preliminary data.</text>
</comment>
<keyword evidence="2" id="KW-1185">Reference proteome</keyword>
<dbReference type="RefSeq" id="WP_188822071.1">
    <property type="nucleotide sequence ID" value="NZ_BMHH01000003.1"/>
</dbReference>
<evidence type="ECO:0000313" key="2">
    <source>
        <dbReference type="Proteomes" id="UP000646478"/>
    </source>
</evidence>
<organism evidence="1 2">
    <name type="scientific">Brucella endophytica</name>
    <dbReference type="NCBI Taxonomy" id="1963359"/>
    <lineage>
        <taxon>Bacteria</taxon>
        <taxon>Pseudomonadati</taxon>
        <taxon>Pseudomonadota</taxon>
        <taxon>Alphaproteobacteria</taxon>
        <taxon>Hyphomicrobiales</taxon>
        <taxon>Brucellaceae</taxon>
        <taxon>Brucella/Ochrobactrum group</taxon>
        <taxon>Brucella</taxon>
    </lineage>
</organism>
<dbReference type="AlphaFoldDB" id="A0A916S4Z2"/>
<proteinExistence type="predicted"/>
<protein>
    <recommendedName>
        <fullName evidence="3">Lipoprotein</fullName>
    </recommendedName>
</protein>
<sequence length="124" mass="13867">MARESIFMLLAVSFMLSGCMTVEEERAERLARDRDRCAEYGYAWNSPSFANCMMNLDNQRQWRKTARDIADAAAYGGGPSQDRVHDLAIQRSGDERYPICNAASEGAGLDIVAGGWYGKNCRMK</sequence>
<dbReference type="EMBL" id="BMHH01000003">
    <property type="protein sequence ID" value="GGA84384.1"/>
    <property type="molecule type" value="Genomic_DNA"/>
</dbReference>
<gene>
    <name evidence="1" type="ORF">GCM10011491_09850</name>
</gene>
<reference evidence="1" key="2">
    <citation type="submission" date="2020-09" db="EMBL/GenBank/DDBJ databases">
        <authorList>
            <person name="Sun Q."/>
            <person name="Zhou Y."/>
        </authorList>
    </citation>
    <scope>NUCLEOTIDE SEQUENCE</scope>
    <source>
        <strain evidence="1">CGMCC 1.15082</strain>
    </source>
</reference>
<evidence type="ECO:0000313" key="1">
    <source>
        <dbReference type="EMBL" id="GGA84384.1"/>
    </source>
</evidence>
<reference evidence="1" key="1">
    <citation type="journal article" date="2014" name="Int. J. Syst. Evol. Microbiol.">
        <title>Complete genome sequence of Corynebacterium casei LMG S-19264T (=DSM 44701T), isolated from a smear-ripened cheese.</title>
        <authorList>
            <consortium name="US DOE Joint Genome Institute (JGI-PGF)"/>
            <person name="Walter F."/>
            <person name="Albersmeier A."/>
            <person name="Kalinowski J."/>
            <person name="Ruckert C."/>
        </authorList>
    </citation>
    <scope>NUCLEOTIDE SEQUENCE</scope>
    <source>
        <strain evidence="1">CGMCC 1.15082</strain>
    </source>
</reference>
<evidence type="ECO:0008006" key="3">
    <source>
        <dbReference type="Google" id="ProtNLM"/>
    </source>
</evidence>
<dbReference type="Proteomes" id="UP000646478">
    <property type="component" value="Unassembled WGS sequence"/>
</dbReference>
<name>A0A916S4Z2_9HYPH</name>
<dbReference type="PROSITE" id="PS51257">
    <property type="entry name" value="PROKAR_LIPOPROTEIN"/>
    <property type="match status" value="1"/>
</dbReference>